<evidence type="ECO:0000259" key="2">
    <source>
        <dbReference type="Pfam" id="PF22749"/>
    </source>
</evidence>
<dbReference type="EMBL" id="ML977633">
    <property type="protein sequence ID" value="KAF1995796.1"/>
    <property type="molecule type" value="Genomic_DNA"/>
</dbReference>
<sequence length="597" mass="65715">MFRRVEQGMPVDAAYEADLKALGYFINSVGQIRMIGYPDKDFDFHFSNNDRHNEVRREAMQVCQRREVEDRLSALGLERLYLPTLNTIKPDGPHIPILAPSPDILKTRKRVIVIINDTLQDLGILAYRLLQRQPGINGGSVVNFAKEIIQRTMANSKAPVKEDFDLFKDGVGIDDKTKHAPGLIILNNGQLLYSWKYNQAKSLRSWSAMPRKSICHGQIEIHDVENRVEGNRNPEEHIKYVFEHVINNADLMAPDAEVYLIAIENGAESLLALLDKDLETYRSRITAMALIEPLTAPSYITNPDLKTFLHQRARQWKISSLSKDPFECVQMPQPPKEAAVNTVDTDDTLSILSLEDEVVCPAFGGGDSEPYGECVFTSSAVQHAVLDFFDEVSLDAPNYRNPDAFLGSPEAQTATPSTDPQAPDSDNDEDTDDPGPFSALPPLDLSPDQAHLETLKQSLAVMTLSLANTSATHPNPDVLAGLAGLRTRITKTRAAIDALTKKMLATGGLRSGEEDELRRQREHWSPKGLGPKIPFAGVMVDEELVRGAGLLDIAGEEVGDLEGLVDELGGEGDEGEGFGDISEKKGMDVGEKGEKGV</sequence>
<dbReference type="InterPro" id="IPR048263">
    <property type="entry name" value="Arb2"/>
</dbReference>
<dbReference type="OrthoDB" id="421951at2759"/>
<name>A0A6A5WDS3_9PLEO</name>
<dbReference type="PANTHER" id="PTHR21357">
    <property type="entry name" value="FAM172 FAMILY PROTEIN HOMOLOG CG10038"/>
    <property type="match status" value="1"/>
</dbReference>
<accession>A0A6A5WDS3</accession>
<proteinExistence type="predicted"/>
<organism evidence="3 4">
    <name type="scientific">Amniculicola lignicola CBS 123094</name>
    <dbReference type="NCBI Taxonomy" id="1392246"/>
    <lineage>
        <taxon>Eukaryota</taxon>
        <taxon>Fungi</taxon>
        <taxon>Dikarya</taxon>
        <taxon>Ascomycota</taxon>
        <taxon>Pezizomycotina</taxon>
        <taxon>Dothideomycetes</taxon>
        <taxon>Pleosporomycetidae</taxon>
        <taxon>Pleosporales</taxon>
        <taxon>Amniculicolaceae</taxon>
        <taxon>Amniculicola</taxon>
    </lineage>
</organism>
<feature type="region of interest" description="Disordered" evidence="1">
    <location>
        <begin position="400"/>
        <end position="446"/>
    </location>
</feature>
<dbReference type="InterPro" id="IPR053858">
    <property type="entry name" value="Arb2_dom"/>
</dbReference>
<evidence type="ECO:0000313" key="4">
    <source>
        <dbReference type="Proteomes" id="UP000799779"/>
    </source>
</evidence>
<feature type="domain" description="Arb2" evidence="2">
    <location>
        <begin position="16"/>
        <end position="320"/>
    </location>
</feature>
<evidence type="ECO:0000313" key="3">
    <source>
        <dbReference type="EMBL" id="KAF1995796.1"/>
    </source>
</evidence>
<dbReference type="GO" id="GO:0031048">
    <property type="term" value="P:regulatory ncRNA-mediated heterochromatin formation"/>
    <property type="evidence" value="ECO:0007669"/>
    <property type="project" value="TreeGrafter"/>
</dbReference>
<gene>
    <name evidence="3" type="ORF">P154DRAFT_538505</name>
</gene>
<feature type="compositionally biased region" description="Basic and acidic residues" evidence="1">
    <location>
        <begin position="581"/>
        <end position="597"/>
    </location>
</feature>
<feature type="compositionally biased region" description="Polar residues" evidence="1">
    <location>
        <begin position="410"/>
        <end position="420"/>
    </location>
</feature>
<protein>
    <recommendedName>
        <fullName evidence="2">Arb2 domain-containing protein</fullName>
    </recommendedName>
</protein>
<reference evidence="3" key="1">
    <citation type="journal article" date="2020" name="Stud. Mycol.">
        <title>101 Dothideomycetes genomes: a test case for predicting lifestyles and emergence of pathogens.</title>
        <authorList>
            <person name="Haridas S."/>
            <person name="Albert R."/>
            <person name="Binder M."/>
            <person name="Bloem J."/>
            <person name="Labutti K."/>
            <person name="Salamov A."/>
            <person name="Andreopoulos B."/>
            <person name="Baker S."/>
            <person name="Barry K."/>
            <person name="Bills G."/>
            <person name="Bluhm B."/>
            <person name="Cannon C."/>
            <person name="Castanera R."/>
            <person name="Culley D."/>
            <person name="Daum C."/>
            <person name="Ezra D."/>
            <person name="Gonzalez J."/>
            <person name="Henrissat B."/>
            <person name="Kuo A."/>
            <person name="Liang C."/>
            <person name="Lipzen A."/>
            <person name="Lutzoni F."/>
            <person name="Magnuson J."/>
            <person name="Mondo S."/>
            <person name="Nolan M."/>
            <person name="Ohm R."/>
            <person name="Pangilinan J."/>
            <person name="Park H.-J."/>
            <person name="Ramirez L."/>
            <person name="Alfaro M."/>
            <person name="Sun H."/>
            <person name="Tritt A."/>
            <person name="Yoshinaga Y."/>
            <person name="Zwiers L.-H."/>
            <person name="Turgeon B."/>
            <person name="Goodwin S."/>
            <person name="Spatafora J."/>
            <person name="Crous P."/>
            <person name="Grigoriev I."/>
        </authorList>
    </citation>
    <scope>NUCLEOTIDE SEQUENCE</scope>
    <source>
        <strain evidence="3">CBS 123094</strain>
    </source>
</reference>
<dbReference type="GO" id="GO:0035197">
    <property type="term" value="F:siRNA binding"/>
    <property type="evidence" value="ECO:0007669"/>
    <property type="project" value="TreeGrafter"/>
</dbReference>
<dbReference type="Pfam" id="PF22749">
    <property type="entry name" value="Arb2"/>
    <property type="match status" value="1"/>
</dbReference>
<dbReference type="GO" id="GO:0005634">
    <property type="term" value="C:nucleus"/>
    <property type="evidence" value="ECO:0007669"/>
    <property type="project" value="TreeGrafter"/>
</dbReference>
<dbReference type="Proteomes" id="UP000799779">
    <property type="component" value="Unassembled WGS sequence"/>
</dbReference>
<dbReference type="AlphaFoldDB" id="A0A6A5WDS3"/>
<feature type="compositionally biased region" description="Acidic residues" evidence="1">
    <location>
        <begin position="565"/>
        <end position="577"/>
    </location>
</feature>
<keyword evidence="4" id="KW-1185">Reference proteome</keyword>
<dbReference type="PANTHER" id="PTHR21357:SF4">
    <property type="entry name" value="FAM172 FAMILY PROTEIN HOMOLOG CG10038"/>
    <property type="match status" value="1"/>
</dbReference>
<feature type="region of interest" description="Disordered" evidence="1">
    <location>
        <begin position="565"/>
        <end position="597"/>
    </location>
</feature>
<evidence type="ECO:0000256" key="1">
    <source>
        <dbReference type="SAM" id="MobiDB-lite"/>
    </source>
</evidence>